<evidence type="ECO:0000256" key="4">
    <source>
        <dbReference type="ARBA" id="ARBA00022642"/>
    </source>
</evidence>
<sequence length="203" mass="23091">MRSPPLKSELLAPGMRVGLFGGTFDPPHAGHLHVARTAMRRLNLHRVWWLVSPQNPLKRRQAGDLARRMNAVAGLASEPRMVVSDIEARLGINRTVDLMRALKRRYPDVRFVWIMGADNLSSIHRWGHWREIFASYPIAVVSRPTDAVRARLSPAVQIHARDRLNEDQARHLAGCAAPAWTYLTEPYHPHSSTALRRRSTRKP</sequence>
<dbReference type="GO" id="GO:0004515">
    <property type="term" value="F:nicotinate-nucleotide adenylyltransferase activity"/>
    <property type="evidence" value="ECO:0007669"/>
    <property type="project" value="UniProtKB-UniRule"/>
</dbReference>
<dbReference type="Proteomes" id="UP001143486">
    <property type="component" value="Unassembled WGS sequence"/>
</dbReference>
<evidence type="ECO:0000256" key="2">
    <source>
        <dbReference type="ARBA" id="ARBA00005019"/>
    </source>
</evidence>
<keyword evidence="14" id="KW-1185">Reference proteome</keyword>
<dbReference type="PANTHER" id="PTHR39321">
    <property type="entry name" value="NICOTINATE-NUCLEOTIDE ADENYLYLTRANSFERASE-RELATED"/>
    <property type="match status" value="1"/>
</dbReference>
<dbReference type="AlphaFoldDB" id="A0A9W6IQ81"/>
<dbReference type="NCBIfam" id="TIGR00482">
    <property type="entry name" value="nicotinate (nicotinamide) nucleotide adenylyltransferase"/>
    <property type="match status" value="1"/>
</dbReference>
<protein>
    <recommendedName>
        <fullName evidence="11">Probable nicotinate-nucleotide adenylyltransferase</fullName>
        <ecNumber evidence="11">2.7.7.18</ecNumber>
    </recommendedName>
    <alternativeName>
        <fullName evidence="11">Deamido-NAD(+) diphosphorylase</fullName>
    </alternativeName>
    <alternativeName>
        <fullName evidence="11">Deamido-NAD(+) pyrophosphorylase</fullName>
    </alternativeName>
    <alternativeName>
        <fullName evidence="11">Nicotinate mononucleotide adenylyltransferase</fullName>
        <shortName evidence="11">NaMN adenylyltransferase</shortName>
    </alternativeName>
</protein>
<dbReference type="Gene3D" id="3.40.50.620">
    <property type="entry name" value="HUPs"/>
    <property type="match status" value="1"/>
</dbReference>
<evidence type="ECO:0000256" key="1">
    <source>
        <dbReference type="ARBA" id="ARBA00002324"/>
    </source>
</evidence>
<evidence type="ECO:0000256" key="7">
    <source>
        <dbReference type="ARBA" id="ARBA00022741"/>
    </source>
</evidence>
<dbReference type="HAMAP" id="MF_00244">
    <property type="entry name" value="NaMN_adenylyltr"/>
    <property type="match status" value="1"/>
</dbReference>
<comment type="pathway">
    <text evidence="2 11">Cofactor biosynthesis; NAD(+) biosynthesis; deamido-NAD(+) from nicotinate D-ribonucleotide: step 1/1.</text>
</comment>
<keyword evidence="9 11" id="KW-0520">NAD</keyword>
<dbReference type="InterPro" id="IPR005248">
    <property type="entry name" value="NadD/NMNAT"/>
</dbReference>
<comment type="similarity">
    <text evidence="3 11">Belongs to the NadD family.</text>
</comment>
<evidence type="ECO:0000256" key="6">
    <source>
        <dbReference type="ARBA" id="ARBA00022695"/>
    </source>
</evidence>
<dbReference type="InterPro" id="IPR014729">
    <property type="entry name" value="Rossmann-like_a/b/a_fold"/>
</dbReference>
<dbReference type="GO" id="GO:0009435">
    <property type="term" value="P:NAD+ biosynthetic process"/>
    <property type="evidence" value="ECO:0007669"/>
    <property type="project" value="UniProtKB-UniRule"/>
</dbReference>
<dbReference type="SUPFAM" id="SSF52374">
    <property type="entry name" value="Nucleotidylyl transferase"/>
    <property type="match status" value="1"/>
</dbReference>
<dbReference type="RefSeq" id="WP_271187561.1">
    <property type="nucleotide sequence ID" value="NZ_BSFE01000008.1"/>
</dbReference>
<dbReference type="InterPro" id="IPR004821">
    <property type="entry name" value="Cyt_trans-like"/>
</dbReference>
<dbReference type="NCBIfam" id="NF000845">
    <property type="entry name" value="PRK00071.2-4"/>
    <property type="match status" value="1"/>
</dbReference>
<evidence type="ECO:0000256" key="5">
    <source>
        <dbReference type="ARBA" id="ARBA00022679"/>
    </source>
</evidence>
<evidence type="ECO:0000256" key="3">
    <source>
        <dbReference type="ARBA" id="ARBA00009014"/>
    </source>
</evidence>
<dbReference type="PANTHER" id="PTHR39321:SF3">
    <property type="entry name" value="PHOSPHOPANTETHEINE ADENYLYLTRANSFERASE"/>
    <property type="match status" value="1"/>
</dbReference>
<dbReference type="EMBL" id="BSFE01000008">
    <property type="protein sequence ID" value="GLK53205.1"/>
    <property type="molecule type" value="Genomic_DNA"/>
</dbReference>
<organism evidence="13 14">
    <name type="scientific">Maricaulis virginensis</name>
    <dbReference type="NCBI Taxonomy" id="144022"/>
    <lineage>
        <taxon>Bacteria</taxon>
        <taxon>Pseudomonadati</taxon>
        <taxon>Pseudomonadota</taxon>
        <taxon>Alphaproteobacteria</taxon>
        <taxon>Maricaulales</taxon>
        <taxon>Maricaulaceae</taxon>
        <taxon>Maricaulis</taxon>
    </lineage>
</organism>
<dbReference type="NCBIfam" id="NF000843">
    <property type="entry name" value="PRK00071.2-2"/>
    <property type="match status" value="1"/>
</dbReference>
<comment type="function">
    <text evidence="1 11">Catalyzes the reversible adenylation of nicotinate mononucleotide (NaMN) to nicotinic acid adenine dinucleotide (NaAD).</text>
</comment>
<evidence type="ECO:0000256" key="10">
    <source>
        <dbReference type="ARBA" id="ARBA00048721"/>
    </source>
</evidence>
<keyword evidence="6 11" id="KW-0548">Nucleotidyltransferase</keyword>
<comment type="caution">
    <text evidence="13">The sequence shown here is derived from an EMBL/GenBank/DDBJ whole genome shotgun (WGS) entry which is preliminary data.</text>
</comment>
<evidence type="ECO:0000313" key="14">
    <source>
        <dbReference type="Proteomes" id="UP001143486"/>
    </source>
</evidence>
<dbReference type="Pfam" id="PF01467">
    <property type="entry name" value="CTP_transf_like"/>
    <property type="match status" value="1"/>
</dbReference>
<evidence type="ECO:0000259" key="12">
    <source>
        <dbReference type="Pfam" id="PF01467"/>
    </source>
</evidence>
<comment type="catalytic activity">
    <reaction evidence="10 11">
        <text>nicotinate beta-D-ribonucleotide + ATP + H(+) = deamido-NAD(+) + diphosphate</text>
        <dbReference type="Rhea" id="RHEA:22860"/>
        <dbReference type="ChEBI" id="CHEBI:15378"/>
        <dbReference type="ChEBI" id="CHEBI:30616"/>
        <dbReference type="ChEBI" id="CHEBI:33019"/>
        <dbReference type="ChEBI" id="CHEBI:57502"/>
        <dbReference type="ChEBI" id="CHEBI:58437"/>
        <dbReference type="EC" id="2.7.7.18"/>
    </reaction>
</comment>
<evidence type="ECO:0000256" key="11">
    <source>
        <dbReference type="HAMAP-Rule" id="MF_00244"/>
    </source>
</evidence>
<dbReference type="EC" id="2.7.7.18" evidence="11"/>
<keyword evidence="5 11" id="KW-0808">Transferase</keyword>
<reference evidence="13" key="2">
    <citation type="submission" date="2023-01" db="EMBL/GenBank/DDBJ databases">
        <authorList>
            <person name="Sun Q."/>
            <person name="Evtushenko L."/>
        </authorList>
    </citation>
    <scope>NUCLEOTIDE SEQUENCE</scope>
    <source>
        <strain evidence="13">VKM B-1513</strain>
    </source>
</reference>
<name>A0A9W6IQ81_9PROT</name>
<evidence type="ECO:0000313" key="13">
    <source>
        <dbReference type="EMBL" id="GLK53205.1"/>
    </source>
</evidence>
<dbReference type="NCBIfam" id="TIGR00125">
    <property type="entry name" value="cyt_tran_rel"/>
    <property type="match status" value="1"/>
</dbReference>
<keyword evidence="8 11" id="KW-0067">ATP-binding</keyword>
<accession>A0A9W6IQ81</accession>
<feature type="domain" description="Cytidyltransferase-like" evidence="12">
    <location>
        <begin position="19"/>
        <end position="198"/>
    </location>
</feature>
<dbReference type="GO" id="GO:0005524">
    <property type="term" value="F:ATP binding"/>
    <property type="evidence" value="ECO:0007669"/>
    <property type="project" value="UniProtKB-KW"/>
</dbReference>
<evidence type="ECO:0000256" key="8">
    <source>
        <dbReference type="ARBA" id="ARBA00022840"/>
    </source>
</evidence>
<evidence type="ECO:0000256" key="9">
    <source>
        <dbReference type="ARBA" id="ARBA00023027"/>
    </source>
</evidence>
<keyword evidence="7 11" id="KW-0547">Nucleotide-binding</keyword>
<dbReference type="CDD" id="cd02165">
    <property type="entry name" value="NMNAT"/>
    <property type="match status" value="1"/>
</dbReference>
<reference evidence="13" key="1">
    <citation type="journal article" date="2014" name="Int. J. Syst. Evol. Microbiol.">
        <title>Complete genome sequence of Corynebacterium casei LMG S-19264T (=DSM 44701T), isolated from a smear-ripened cheese.</title>
        <authorList>
            <consortium name="US DOE Joint Genome Institute (JGI-PGF)"/>
            <person name="Walter F."/>
            <person name="Albersmeier A."/>
            <person name="Kalinowski J."/>
            <person name="Ruckert C."/>
        </authorList>
    </citation>
    <scope>NUCLEOTIDE SEQUENCE</scope>
    <source>
        <strain evidence="13">VKM B-1513</strain>
    </source>
</reference>
<gene>
    <name evidence="11 13" type="primary">nadD</name>
    <name evidence="13" type="ORF">GCM10017621_27130</name>
</gene>
<keyword evidence="4 11" id="KW-0662">Pyridine nucleotide biosynthesis</keyword>
<proteinExistence type="inferred from homology"/>